<comment type="caution">
    <text evidence="2">The sequence shown here is derived from an EMBL/GenBank/DDBJ whole genome shotgun (WGS) entry which is preliminary data.</text>
</comment>
<evidence type="ECO:0000313" key="3">
    <source>
        <dbReference type="Proteomes" id="UP000092731"/>
    </source>
</evidence>
<evidence type="ECO:0000256" key="1">
    <source>
        <dbReference type="SAM" id="MobiDB-lite"/>
    </source>
</evidence>
<dbReference type="AlphaFoldDB" id="A0A170SF23"/>
<feature type="region of interest" description="Disordered" evidence="1">
    <location>
        <begin position="137"/>
        <end position="173"/>
    </location>
</feature>
<feature type="compositionally biased region" description="Low complexity" evidence="1">
    <location>
        <begin position="146"/>
        <end position="160"/>
    </location>
</feature>
<reference evidence="3" key="1">
    <citation type="submission" date="2016-05" db="EMBL/GenBank/DDBJ databases">
        <title>Draft genome sequences of four strains of Ehrlichia ruminantium, a tick-borne pathogen of ruminants, isolated from Zimbabwe, The Gambia and Ghana.</title>
        <authorList>
            <person name="Nakao R."/>
            <person name="Jongejan F."/>
            <person name="Sugimoto C."/>
        </authorList>
    </citation>
    <scope>NUCLEOTIDE SEQUENCE [LARGE SCALE GENOMIC DNA]</scope>
    <source>
        <strain evidence="3">Pokoase 417</strain>
    </source>
</reference>
<evidence type="ECO:0000313" key="2">
    <source>
        <dbReference type="EMBL" id="GAT77958.1"/>
    </source>
</evidence>
<protein>
    <submittedName>
        <fullName evidence="2">Uncharacterized protein</fullName>
    </submittedName>
</protein>
<accession>A0A170SF23</accession>
<organism evidence="2 3">
    <name type="scientific">Ehrlichia ruminantium</name>
    <name type="common">heartwater rickettsia</name>
    <name type="synonym">Cowdria ruminantium</name>
    <dbReference type="NCBI Taxonomy" id="779"/>
    <lineage>
        <taxon>Bacteria</taxon>
        <taxon>Pseudomonadati</taxon>
        <taxon>Pseudomonadota</taxon>
        <taxon>Alphaproteobacteria</taxon>
        <taxon>Rickettsiales</taxon>
        <taxon>Anaplasmataceae</taxon>
        <taxon>Ehrlichia</taxon>
    </lineage>
</organism>
<feature type="non-terminal residue" evidence="2">
    <location>
        <position position="1"/>
    </location>
</feature>
<dbReference type="NCBIfam" id="NF033393">
    <property type="entry name" value="TRP47_fam_Nterm"/>
    <property type="match status" value="1"/>
</dbReference>
<dbReference type="RefSeq" id="WP_143337968.1">
    <property type="nucleotide sequence ID" value="NZ_BDDM01000051.1"/>
</dbReference>
<proteinExistence type="predicted"/>
<dbReference type="EMBL" id="BDDM01000051">
    <property type="protein sequence ID" value="GAT77958.1"/>
    <property type="molecule type" value="Genomic_DNA"/>
</dbReference>
<sequence>VHSTAEDCMLHLTTRIDNIDFGNDLSIYSNDQFSVSNGNITMEIGYHAHDHEEGHEEDHEDHHGEYHVMFTSNGHVLSDFHGVTGKHIALDVLNHSLQASFVVNLMEPFSEFLQQGSNFSLNLYPLSSVVGDTGVQGSEVTEPAQGSSVSVVGDTGVQGSEVTEPAQGSSVSVVGDTGVQSEVTEPAQGSSASVGESIFV</sequence>
<name>A0A170SF23_EHRRU</name>
<dbReference type="Proteomes" id="UP000092731">
    <property type="component" value="Unassembled WGS sequence"/>
</dbReference>
<gene>
    <name evidence="2" type="ORF">EHRUM3_01630</name>
</gene>